<feature type="transmembrane region" description="Helical" evidence="5">
    <location>
        <begin position="97"/>
        <end position="115"/>
    </location>
</feature>
<feature type="transmembrane region" description="Helical" evidence="5">
    <location>
        <begin position="71"/>
        <end position="91"/>
    </location>
</feature>
<dbReference type="EMBL" id="CAFBOL010000051">
    <property type="protein sequence ID" value="CAB4997124.1"/>
    <property type="molecule type" value="Genomic_DNA"/>
</dbReference>
<evidence type="ECO:0000256" key="2">
    <source>
        <dbReference type="ARBA" id="ARBA00022692"/>
    </source>
</evidence>
<gene>
    <name evidence="8" type="ORF">UFOPK2656_00155</name>
    <name evidence="9" type="ORF">UFOPK3099_01141</name>
    <name evidence="10" type="ORF">UFOPK3267_01597</name>
    <name evidence="11" type="ORF">UFOPK3931_01876</name>
    <name evidence="7" type="ORF">UFOPK4189_03324</name>
</gene>
<evidence type="ECO:0000313" key="9">
    <source>
        <dbReference type="EMBL" id="CAB4816965.1"/>
    </source>
</evidence>
<evidence type="ECO:0000256" key="4">
    <source>
        <dbReference type="ARBA" id="ARBA00023136"/>
    </source>
</evidence>
<evidence type="ECO:0000259" key="6">
    <source>
        <dbReference type="Pfam" id="PF00892"/>
    </source>
</evidence>
<dbReference type="EMBL" id="CAFBIY010000085">
    <property type="protein sequence ID" value="CAB4851562.1"/>
    <property type="molecule type" value="Genomic_DNA"/>
</dbReference>
<keyword evidence="4 5" id="KW-0472">Membrane</keyword>
<evidence type="ECO:0000256" key="5">
    <source>
        <dbReference type="SAM" id="Phobius"/>
    </source>
</evidence>
<dbReference type="InterPro" id="IPR000620">
    <property type="entry name" value="EamA_dom"/>
</dbReference>
<keyword evidence="2 5" id="KW-0812">Transmembrane</keyword>
<evidence type="ECO:0000313" key="8">
    <source>
        <dbReference type="EMBL" id="CAB4702698.1"/>
    </source>
</evidence>
<sequence>MRAPSQFVRTASPEALFVISGISQYTGAVIAVNLFDDLRPATVTWFRVMSGAAAILVISIRDQRRWTKRDIAAAAVFGIATALMNLSFYLAIDRLPLGKSVVLEFIGPIAVAAALTRTRRNTIALAMAASGVAVLSGVEIGGEPMGLFFIFCSSAMWAAYIVIGRRVAALDRGLSGLGVGLAIGAVVIAPFGMSGSMTVIHHSNLLLQCVVVGALSSAVGYGIDQVVMRRIPTRRFAVLLALLPVTAMVVGFMALSQTPSVLDLLGATLVIIGVAAQERDELSQPFEELPS</sequence>
<dbReference type="EMBL" id="CAESGF010000036">
    <property type="protein sequence ID" value="CAB4365582.1"/>
    <property type="molecule type" value="Genomic_DNA"/>
</dbReference>
<dbReference type="AlphaFoldDB" id="A0A6J7C0F3"/>
<dbReference type="InterPro" id="IPR050638">
    <property type="entry name" value="AA-Vitamin_Transporters"/>
</dbReference>
<proteinExistence type="predicted"/>
<dbReference type="EMBL" id="CAEZYF010000001">
    <property type="protein sequence ID" value="CAB4702698.1"/>
    <property type="molecule type" value="Genomic_DNA"/>
</dbReference>
<organism evidence="10">
    <name type="scientific">freshwater metagenome</name>
    <dbReference type="NCBI Taxonomy" id="449393"/>
    <lineage>
        <taxon>unclassified sequences</taxon>
        <taxon>metagenomes</taxon>
        <taxon>ecological metagenomes</taxon>
    </lineage>
</organism>
<dbReference type="PANTHER" id="PTHR32322">
    <property type="entry name" value="INNER MEMBRANE TRANSPORTER"/>
    <property type="match status" value="1"/>
</dbReference>
<dbReference type="InterPro" id="IPR037185">
    <property type="entry name" value="EmrE-like"/>
</dbReference>
<feature type="transmembrane region" description="Helical" evidence="5">
    <location>
        <begin position="122"/>
        <end position="140"/>
    </location>
</feature>
<name>A0A6J7C0F3_9ZZZZ</name>
<evidence type="ECO:0000313" key="11">
    <source>
        <dbReference type="EMBL" id="CAB4997124.1"/>
    </source>
</evidence>
<dbReference type="SUPFAM" id="SSF103481">
    <property type="entry name" value="Multidrug resistance efflux transporter EmrE"/>
    <property type="match status" value="2"/>
</dbReference>
<feature type="transmembrane region" description="Helical" evidence="5">
    <location>
        <begin position="15"/>
        <end position="35"/>
    </location>
</feature>
<feature type="transmembrane region" description="Helical" evidence="5">
    <location>
        <begin position="41"/>
        <end position="59"/>
    </location>
</feature>
<evidence type="ECO:0000256" key="1">
    <source>
        <dbReference type="ARBA" id="ARBA00004141"/>
    </source>
</evidence>
<dbReference type="Pfam" id="PF00892">
    <property type="entry name" value="EamA"/>
    <property type="match status" value="1"/>
</dbReference>
<feature type="transmembrane region" description="Helical" evidence="5">
    <location>
        <begin position="205"/>
        <end position="224"/>
    </location>
</feature>
<evidence type="ECO:0000313" key="7">
    <source>
        <dbReference type="EMBL" id="CAB4365582.1"/>
    </source>
</evidence>
<feature type="domain" description="EamA" evidence="6">
    <location>
        <begin position="145"/>
        <end position="275"/>
    </location>
</feature>
<dbReference type="GO" id="GO:0016020">
    <property type="term" value="C:membrane"/>
    <property type="evidence" value="ECO:0007669"/>
    <property type="project" value="UniProtKB-SubCell"/>
</dbReference>
<evidence type="ECO:0000313" key="10">
    <source>
        <dbReference type="EMBL" id="CAB4851562.1"/>
    </source>
</evidence>
<protein>
    <submittedName>
        <fullName evidence="10">Unannotated protein</fullName>
    </submittedName>
</protein>
<feature type="transmembrane region" description="Helical" evidence="5">
    <location>
        <begin position="236"/>
        <end position="255"/>
    </location>
</feature>
<comment type="subcellular location">
    <subcellularLocation>
        <location evidence="1">Membrane</location>
        <topology evidence="1">Multi-pass membrane protein</topology>
    </subcellularLocation>
</comment>
<reference evidence="10" key="1">
    <citation type="submission" date="2020-05" db="EMBL/GenBank/DDBJ databases">
        <authorList>
            <person name="Chiriac C."/>
            <person name="Salcher M."/>
            <person name="Ghai R."/>
            <person name="Kavagutti S V."/>
        </authorList>
    </citation>
    <scope>NUCLEOTIDE SEQUENCE</scope>
</reference>
<feature type="transmembrane region" description="Helical" evidence="5">
    <location>
        <begin position="175"/>
        <end position="193"/>
    </location>
</feature>
<keyword evidence="3 5" id="KW-1133">Transmembrane helix</keyword>
<feature type="transmembrane region" description="Helical" evidence="5">
    <location>
        <begin position="146"/>
        <end position="163"/>
    </location>
</feature>
<accession>A0A6J7C0F3</accession>
<evidence type="ECO:0000256" key="3">
    <source>
        <dbReference type="ARBA" id="ARBA00022989"/>
    </source>
</evidence>
<dbReference type="PANTHER" id="PTHR32322:SF2">
    <property type="entry name" value="EAMA DOMAIN-CONTAINING PROTEIN"/>
    <property type="match status" value="1"/>
</dbReference>
<dbReference type="EMBL" id="CAFAAV010000073">
    <property type="protein sequence ID" value="CAB4816965.1"/>
    <property type="molecule type" value="Genomic_DNA"/>
</dbReference>